<keyword evidence="2" id="KW-1185">Reference proteome</keyword>
<organism evidence="1 2">
    <name type="scientific">Portunus trituberculatus</name>
    <name type="common">Swimming crab</name>
    <name type="synonym">Neptunus trituberculatus</name>
    <dbReference type="NCBI Taxonomy" id="210409"/>
    <lineage>
        <taxon>Eukaryota</taxon>
        <taxon>Metazoa</taxon>
        <taxon>Ecdysozoa</taxon>
        <taxon>Arthropoda</taxon>
        <taxon>Crustacea</taxon>
        <taxon>Multicrustacea</taxon>
        <taxon>Malacostraca</taxon>
        <taxon>Eumalacostraca</taxon>
        <taxon>Eucarida</taxon>
        <taxon>Decapoda</taxon>
        <taxon>Pleocyemata</taxon>
        <taxon>Brachyura</taxon>
        <taxon>Eubrachyura</taxon>
        <taxon>Portunoidea</taxon>
        <taxon>Portunidae</taxon>
        <taxon>Portuninae</taxon>
        <taxon>Portunus</taxon>
    </lineage>
</organism>
<evidence type="ECO:0000313" key="1">
    <source>
        <dbReference type="EMBL" id="MPC29032.1"/>
    </source>
</evidence>
<sequence length="68" mass="7785">MATLTNLKGRFGGSWCPLWPPLPYFRHQRYAAVAHPRRAAVGVLILRRLGVTWTWRGFCSRKASVSRC</sequence>
<accession>A0A5B7E4W0</accession>
<name>A0A5B7E4W0_PORTR</name>
<reference evidence="1 2" key="1">
    <citation type="submission" date="2019-05" db="EMBL/GenBank/DDBJ databases">
        <title>Another draft genome of Portunus trituberculatus and its Hox gene families provides insights of decapod evolution.</title>
        <authorList>
            <person name="Jeong J.-H."/>
            <person name="Song I."/>
            <person name="Kim S."/>
            <person name="Choi T."/>
            <person name="Kim D."/>
            <person name="Ryu S."/>
            <person name="Kim W."/>
        </authorList>
    </citation>
    <scope>NUCLEOTIDE SEQUENCE [LARGE SCALE GENOMIC DNA]</scope>
    <source>
        <tissue evidence="1">Muscle</tissue>
    </source>
</reference>
<evidence type="ECO:0000313" key="2">
    <source>
        <dbReference type="Proteomes" id="UP000324222"/>
    </source>
</evidence>
<gene>
    <name evidence="1" type="ORF">E2C01_022248</name>
</gene>
<comment type="caution">
    <text evidence="1">The sequence shown here is derived from an EMBL/GenBank/DDBJ whole genome shotgun (WGS) entry which is preliminary data.</text>
</comment>
<dbReference type="Proteomes" id="UP000324222">
    <property type="component" value="Unassembled WGS sequence"/>
</dbReference>
<dbReference type="EMBL" id="VSRR010002003">
    <property type="protein sequence ID" value="MPC29032.1"/>
    <property type="molecule type" value="Genomic_DNA"/>
</dbReference>
<dbReference type="AlphaFoldDB" id="A0A5B7E4W0"/>
<protein>
    <submittedName>
        <fullName evidence="1">Uncharacterized protein</fullName>
    </submittedName>
</protein>
<proteinExistence type="predicted"/>